<keyword evidence="8" id="KW-1015">Disulfide bond</keyword>
<reference evidence="13" key="1">
    <citation type="submission" date="2018-05" db="EMBL/GenBank/DDBJ databases">
        <authorList>
            <person name="Li Y."/>
        </authorList>
    </citation>
    <scope>NUCLEOTIDE SEQUENCE [LARGE SCALE GENOMIC DNA]</scope>
    <source>
        <strain evidence="13">sk1b4</strain>
    </source>
</reference>
<dbReference type="Proteomes" id="UP000245283">
    <property type="component" value="Unassembled WGS sequence"/>
</dbReference>
<dbReference type="RefSeq" id="WP_109093542.1">
    <property type="nucleotide sequence ID" value="NZ_QETB01000003.1"/>
</dbReference>
<organism evidence="12 13">
    <name type="scientific">Ancrocorticia populi</name>
    <dbReference type="NCBI Taxonomy" id="2175228"/>
    <lineage>
        <taxon>Bacteria</taxon>
        <taxon>Bacillati</taxon>
        <taxon>Actinomycetota</taxon>
        <taxon>Actinomycetes</taxon>
        <taxon>Actinomycetales</taxon>
        <taxon>Actinomycetaceae</taxon>
        <taxon>Ancrocorticia</taxon>
    </lineage>
</organism>
<dbReference type="AlphaFoldDB" id="A0A2V1K605"/>
<comment type="similarity">
    <text evidence="2">Belongs to the VKOR family.</text>
</comment>
<evidence type="ECO:0000256" key="5">
    <source>
        <dbReference type="ARBA" id="ARBA00022989"/>
    </source>
</evidence>
<keyword evidence="3 10" id="KW-0812">Transmembrane</keyword>
<protein>
    <recommendedName>
        <fullName evidence="11">Vitamin K epoxide reductase domain-containing protein</fullName>
    </recommendedName>
</protein>
<evidence type="ECO:0000256" key="3">
    <source>
        <dbReference type="ARBA" id="ARBA00022692"/>
    </source>
</evidence>
<dbReference type="SMART" id="SM00756">
    <property type="entry name" value="VKc"/>
    <property type="match status" value="1"/>
</dbReference>
<evidence type="ECO:0000256" key="2">
    <source>
        <dbReference type="ARBA" id="ARBA00006214"/>
    </source>
</evidence>
<dbReference type="InterPro" id="IPR012932">
    <property type="entry name" value="VKOR"/>
</dbReference>
<evidence type="ECO:0000313" key="13">
    <source>
        <dbReference type="Proteomes" id="UP000245283"/>
    </source>
</evidence>
<dbReference type="GO" id="GO:0016020">
    <property type="term" value="C:membrane"/>
    <property type="evidence" value="ECO:0007669"/>
    <property type="project" value="UniProtKB-SubCell"/>
</dbReference>
<keyword evidence="5 10" id="KW-1133">Transmembrane helix</keyword>
<dbReference type="GO" id="GO:0048038">
    <property type="term" value="F:quinone binding"/>
    <property type="evidence" value="ECO:0007669"/>
    <property type="project" value="UniProtKB-KW"/>
</dbReference>
<dbReference type="GO" id="GO:0016491">
    <property type="term" value="F:oxidoreductase activity"/>
    <property type="evidence" value="ECO:0007669"/>
    <property type="project" value="UniProtKB-KW"/>
</dbReference>
<evidence type="ECO:0000256" key="4">
    <source>
        <dbReference type="ARBA" id="ARBA00022719"/>
    </source>
</evidence>
<keyword evidence="13" id="KW-1185">Reference proteome</keyword>
<dbReference type="OrthoDB" id="9783799at2"/>
<dbReference type="Gene3D" id="1.20.1440.130">
    <property type="entry name" value="VKOR domain"/>
    <property type="match status" value="1"/>
</dbReference>
<dbReference type="Pfam" id="PF07884">
    <property type="entry name" value="VKOR"/>
    <property type="match status" value="1"/>
</dbReference>
<feature type="transmembrane region" description="Helical" evidence="10">
    <location>
        <begin position="40"/>
        <end position="61"/>
    </location>
</feature>
<feature type="transmembrane region" description="Helical" evidence="10">
    <location>
        <begin position="104"/>
        <end position="123"/>
    </location>
</feature>
<keyword evidence="9" id="KW-0676">Redox-active center</keyword>
<evidence type="ECO:0000256" key="9">
    <source>
        <dbReference type="ARBA" id="ARBA00023284"/>
    </source>
</evidence>
<comment type="caution">
    <text evidence="12">The sequence shown here is derived from an EMBL/GenBank/DDBJ whole genome shotgun (WGS) entry which is preliminary data.</text>
</comment>
<evidence type="ECO:0000256" key="10">
    <source>
        <dbReference type="SAM" id="Phobius"/>
    </source>
</evidence>
<feature type="transmembrane region" description="Helical" evidence="10">
    <location>
        <begin position="159"/>
        <end position="180"/>
    </location>
</feature>
<dbReference type="InterPro" id="IPR038354">
    <property type="entry name" value="VKOR_sf"/>
</dbReference>
<feature type="domain" description="Vitamin K epoxide reductase" evidence="11">
    <location>
        <begin position="39"/>
        <end position="181"/>
    </location>
</feature>
<accession>A0A2V1K605</accession>
<feature type="transmembrane region" description="Helical" evidence="10">
    <location>
        <begin position="200"/>
        <end position="221"/>
    </location>
</feature>
<gene>
    <name evidence="12" type="ORF">DD236_06315</name>
</gene>
<evidence type="ECO:0000256" key="8">
    <source>
        <dbReference type="ARBA" id="ARBA00023157"/>
    </source>
</evidence>
<proteinExistence type="inferred from homology"/>
<evidence type="ECO:0000313" key="12">
    <source>
        <dbReference type="EMBL" id="PWF26469.1"/>
    </source>
</evidence>
<evidence type="ECO:0000259" key="11">
    <source>
        <dbReference type="SMART" id="SM00756"/>
    </source>
</evidence>
<evidence type="ECO:0000256" key="1">
    <source>
        <dbReference type="ARBA" id="ARBA00004141"/>
    </source>
</evidence>
<evidence type="ECO:0000256" key="7">
    <source>
        <dbReference type="ARBA" id="ARBA00023136"/>
    </source>
</evidence>
<keyword evidence="7 10" id="KW-0472">Membrane</keyword>
<dbReference type="EMBL" id="QETB01000003">
    <property type="protein sequence ID" value="PWF26469.1"/>
    <property type="molecule type" value="Genomic_DNA"/>
</dbReference>
<comment type="subcellular location">
    <subcellularLocation>
        <location evidence="1">Membrane</location>
        <topology evidence="1">Multi-pass membrane protein</topology>
    </subcellularLocation>
</comment>
<sequence>MSRQNVNIDELTDAEVERYLERDHSGALPTPTQREGGAPLGYSLLMVFVGICGMFAAIELLRAEKAMLQDPGTALTCDINPLIGCSKFLTASQNSVFFDTSNSVFGLAFFAGIFALGVVLASGGRLGRWLWVGLDALMVLAAAWLVWFQWTSITVERSLCPYCLIVWVVTIPLIVNTWARSAQAGHVSLPDGLRSALVRGRWYIVAGIYVILLAVIVVAFWDKWPLVF</sequence>
<keyword evidence="4" id="KW-0874">Quinone</keyword>
<keyword evidence="6" id="KW-0560">Oxidoreductase</keyword>
<name>A0A2V1K605_9ACTO</name>
<evidence type="ECO:0000256" key="6">
    <source>
        <dbReference type="ARBA" id="ARBA00023002"/>
    </source>
</evidence>
<feature type="transmembrane region" description="Helical" evidence="10">
    <location>
        <begin position="129"/>
        <end position="147"/>
    </location>
</feature>